<feature type="chain" id="PRO_5037255758" description="Lipoprotein" evidence="1">
    <location>
        <begin position="44"/>
        <end position="157"/>
    </location>
</feature>
<evidence type="ECO:0000313" key="2">
    <source>
        <dbReference type="EMBL" id="MBR7831233.1"/>
    </source>
</evidence>
<accession>A0A941EI49</accession>
<comment type="caution">
    <text evidence="2">The sequence shown here is derived from an EMBL/GenBank/DDBJ whole genome shotgun (WGS) entry which is preliminary data.</text>
</comment>
<dbReference type="EMBL" id="JAGSOH010000200">
    <property type="protein sequence ID" value="MBR7831233.1"/>
    <property type="molecule type" value="Genomic_DNA"/>
</dbReference>
<dbReference type="RefSeq" id="WP_212522348.1">
    <property type="nucleotide sequence ID" value="NZ_JAGSOH010000200.1"/>
</dbReference>
<feature type="signal peptide" evidence="1">
    <location>
        <begin position="1"/>
        <end position="43"/>
    </location>
</feature>
<proteinExistence type="predicted"/>
<organism evidence="2 3">
    <name type="scientific">Actinospica acidithermotolerans</name>
    <dbReference type="NCBI Taxonomy" id="2828514"/>
    <lineage>
        <taxon>Bacteria</taxon>
        <taxon>Bacillati</taxon>
        <taxon>Actinomycetota</taxon>
        <taxon>Actinomycetes</taxon>
        <taxon>Catenulisporales</taxon>
        <taxon>Actinospicaceae</taxon>
        <taxon>Actinospica</taxon>
    </lineage>
</organism>
<gene>
    <name evidence="2" type="ORF">KDK95_33310</name>
</gene>
<dbReference type="AlphaFoldDB" id="A0A941EI49"/>
<keyword evidence="1" id="KW-0732">Signal</keyword>
<evidence type="ECO:0000256" key="1">
    <source>
        <dbReference type="SAM" id="SignalP"/>
    </source>
</evidence>
<reference evidence="2" key="1">
    <citation type="submission" date="2021-04" db="EMBL/GenBank/DDBJ databases">
        <title>Genome based classification of Actinospica acidithermotolerans sp. nov., an actinobacterium isolated from an Indonesian hot spring.</title>
        <authorList>
            <person name="Kusuma A.B."/>
            <person name="Putra K.E."/>
            <person name="Nafisah S."/>
            <person name="Loh J."/>
            <person name="Nouioui I."/>
            <person name="Goodfellow M."/>
        </authorList>
    </citation>
    <scope>NUCLEOTIDE SEQUENCE</scope>
    <source>
        <strain evidence="2">MGRD01-02</strain>
    </source>
</reference>
<sequence>MTAPRTATRRRLPHSAARRLACLALLSPLAALSACSSSSTPNAAVVTSNAALPACTAPADGGLPHTAGSLTQTDTGAYCLGVGKILDIFLTAPAGSAAGWSEIRIKDTTVLAYGNNGVMTAMRGETPGVVVGRARGVSTVTSTLPDGRTWTATIVVS</sequence>
<dbReference type="Proteomes" id="UP000676325">
    <property type="component" value="Unassembled WGS sequence"/>
</dbReference>
<keyword evidence="3" id="KW-1185">Reference proteome</keyword>
<name>A0A941EI49_9ACTN</name>
<evidence type="ECO:0000313" key="3">
    <source>
        <dbReference type="Proteomes" id="UP000676325"/>
    </source>
</evidence>
<dbReference type="PROSITE" id="PS51257">
    <property type="entry name" value="PROKAR_LIPOPROTEIN"/>
    <property type="match status" value="1"/>
</dbReference>
<protein>
    <recommendedName>
        <fullName evidence="4">Lipoprotein</fullName>
    </recommendedName>
</protein>
<evidence type="ECO:0008006" key="4">
    <source>
        <dbReference type="Google" id="ProtNLM"/>
    </source>
</evidence>